<evidence type="ECO:0000256" key="1">
    <source>
        <dbReference type="RuleBase" id="RU000411"/>
    </source>
</evidence>
<comment type="similarity">
    <text evidence="1">Belongs to the serpin family.</text>
</comment>
<dbReference type="RefSeq" id="XP_033778338.1">
    <property type="nucleotide sequence ID" value="XM_033922447.1"/>
</dbReference>
<dbReference type="GO" id="GO:0004867">
    <property type="term" value="F:serine-type endopeptidase inhibitor activity"/>
    <property type="evidence" value="ECO:0007669"/>
    <property type="project" value="InterPro"/>
</dbReference>
<protein>
    <submittedName>
        <fullName evidence="5">Pigment epithelium-derived factor</fullName>
    </submittedName>
</protein>
<feature type="signal peptide" evidence="2">
    <location>
        <begin position="1"/>
        <end position="19"/>
    </location>
</feature>
<dbReference type="OrthoDB" id="9995163at2759"/>
<keyword evidence="4" id="KW-1185">Reference proteome</keyword>
<feature type="domain" description="Serpin" evidence="3">
    <location>
        <begin position="54"/>
        <end position="404"/>
    </location>
</feature>
<feature type="chain" id="PRO_5027641703" evidence="2">
    <location>
        <begin position="20"/>
        <end position="409"/>
    </location>
</feature>
<sequence length="409" mass="46068">MKSFVLFLYFVSLLSSSSTQEAERQEEPGPVDEEDPFYKSPVNKLAAAASNFGYDLYRQQANKNPTANILLSTFSVATVLSSLSLGAGQKTETLIHRTLFYDLLSNLEVHDTYKELIASLLTPVKGLKTASRILLERKTRPKLEFLNQVERLYGSRPKVLSGNPRLDLQEANTWMQQQTGGKVVRFLKEIPSQTSILLLTAASLKGHWETKFDNSLTKMRDFHLDEHTSVRIPMMTARNTIIKYGLDSDFNCKIVQLPMTGGSSIMFFLPNEITKNLTMIEEGLTSEFVHDISKGLRPISMVFSMPKLKMSQETDLSSTFKEMRLEPLFSSPTFTSLSPRPSKLSQVKHKAMLELNEEGARVATPGVSSHLTFSLDYFLDRPFLFVLIDDESGTLLFIGKVMDPRSLAR</sequence>
<dbReference type="Proteomes" id="UP000515159">
    <property type="component" value="Chromosome 15"/>
</dbReference>
<dbReference type="InterPro" id="IPR042178">
    <property type="entry name" value="Serpin_sf_1"/>
</dbReference>
<dbReference type="InterPro" id="IPR042185">
    <property type="entry name" value="Serpin_sf_2"/>
</dbReference>
<name>A0A6P8PUA1_GEOSA</name>
<proteinExistence type="inferred from homology"/>
<keyword evidence="2" id="KW-0732">Signal</keyword>
<dbReference type="PANTHER" id="PTHR11461:SF84">
    <property type="entry name" value="PIGMENT EPITHELIUM-DERIVED FACTOR"/>
    <property type="match status" value="1"/>
</dbReference>
<evidence type="ECO:0000259" key="3">
    <source>
        <dbReference type="SMART" id="SM00093"/>
    </source>
</evidence>
<accession>A0A6P8PUA1</accession>
<dbReference type="Gene3D" id="3.30.497.10">
    <property type="entry name" value="Antithrombin, subunit I, domain 2"/>
    <property type="match status" value="1"/>
</dbReference>
<dbReference type="CTD" id="5176"/>
<dbReference type="PANTHER" id="PTHR11461">
    <property type="entry name" value="SERINE PROTEASE INHIBITOR, SERPIN"/>
    <property type="match status" value="1"/>
</dbReference>
<dbReference type="GeneID" id="117349241"/>
<organism evidence="4 5">
    <name type="scientific">Geotrypetes seraphini</name>
    <name type="common">Gaboon caecilian</name>
    <name type="synonym">Caecilia seraphini</name>
    <dbReference type="NCBI Taxonomy" id="260995"/>
    <lineage>
        <taxon>Eukaryota</taxon>
        <taxon>Metazoa</taxon>
        <taxon>Chordata</taxon>
        <taxon>Craniata</taxon>
        <taxon>Vertebrata</taxon>
        <taxon>Euteleostomi</taxon>
        <taxon>Amphibia</taxon>
        <taxon>Gymnophiona</taxon>
        <taxon>Geotrypetes</taxon>
    </lineage>
</organism>
<dbReference type="InterPro" id="IPR000215">
    <property type="entry name" value="Serpin_fam"/>
</dbReference>
<dbReference type="Gene3D" id="2.30.39.10">
    <property type="entry name" value="Alpha-1-antitrypsin, domain 1"/>
    <property type="match status" value="1"/>
</dbReference>
<reference evidence="5" key="1">
    <citation type="submission" date="2025-08" db="UniProtKB">
        <authorList>
            <consortium name="RefSeq"/>
        </authorList>
    </citation>
    <scope>IDENTIFICATION</scope>
</reference>
<dbReference type="InterPro" id="IPR036186">
    <property type="entry name" value="Serpin_sf"/>
</dbReference>
<dbReference type="InterPro" id="IPR023796">
    <property type="entry name" value="Serpin_dom"/>
</dbReference>
<dbReference type="SMART" id="SM00093">
    <property type="entry name" value="SERPIN"/>
    <property type="match status" value="1"/>
</dbReference>
<dbReference type="KEGG" id="gsh:117349241"/>
<dbReference type="AlphaFoldDB" id="A0A6P8PUA1"/>
<evidence type="ECO:0000313" key="5">
    <source>
        <dbReference type="RefSeq" id="XP_033778338.1"/>
    </source>
</evidence>
<dbReference type="Pfam" id="PF00079">
    <property type="entry name" value="Serpin"/>
    <property type="match status" value="1"/>
</dbReference>
<dbReference type="SUPFAM" id="SSF56574">
    <property type="entry name" value="Serpins"/>
    <property type="match status" value="1"/>
</dbReference>
<dbReference type="InParanoid" id="A0A6P8PUA1"/>
<dbReference type="GO" id="GO:0005615">
    <property type="term" value="C:extracellular space"/>
    <property type="evidence" value="ECO:0007669"/>
    <property type="project" value="InterPro"/>
</dbReference>
<dbReference type="GO" id="GO:0016525">
    <property type="term" value="P:negative regulation of angiogenesis"/>
    <property type="evidence" value="ECO:0007669"/>
    <property type="project" value="TreeGrafter"/>
</dbReference>
<dbReference type="FunCoup" id="A0A6P8PUA1">
    <property type="interactions" value="389"/>
</dbReference>
<evidence type="ECO:0000313" key="4">
    <source>
        <dbReference type="Proteomes" id="UP000515159"/>
    </source>
</evidence>
<evidence type="ECO:0000256" key="2">
    <source>
        <dbReference type="SAM" id="SignalP"/>
    </source>
</evidence>
<gene>
    <name evidence="5" type="primary">SERPINF1</name>
</gene>